<keyword evidence="2" id="KW-0645">Protease</keyword>
<sequence length="242" mass="25996">MKNTILYCLAAGSLALSFFFERAPDASATARAMAAPVAAEASLLPALTMDEPALVANRGGGTPANTPVEKPAAPTAAELAASRDSLTYHYYAQTLGLHLAFNENKDLLRTVTDWIGAPYSYGSNSRRGTDCSGFVTRVFREVYGINLIHSSRAMFSTTKRVAKSEMETGDLVFFRRGKGPIYHVGIYLKDGKFAHSATNGGVMVSSLNQPYYHRNFYAAGRVRAAKAADEALVAAATVPTQE</sequence>
<reference evidence="8" key="1">
    <citation type="submission" date="2023-07" db="EMBL/GenBank/DDBJ databases">
        <authorList>
            <person name="Kim M.K."/>
        </authorList>
    </citation>
    <scope>NUCLEOTIDE SEQUENCE</scope>
    <source>
        <strain evidence="8">M29</strain>
    </source>
</reference>
<organism evidence="8 9">
    <name type="scientific">Hymenobacter mellowenesis</name>
    <dbReference type="NCBI Taxonomy" id="3063995"/>
    <lineage>
        <taxon>Bacteria</taxon>
        <taxon>Pseudomonadati</taxon>
        <taxon>Bacteroidota</taxon>
        <taxon>Cytophagia</taxon>
        <taxon>Cytophagales</taxon>
        <taxon>Hymenobacteraceae</taxon>
        <taxon>Hymenobacter</taxon>
    </lineage>
</organism>
<evidence type="ECO:0000256" key="4">
    <source>
        <dbReference type="ARBA" id="ARBA00022801"/>
    </source>
</evidence>
<feature type="signal peptide" evidence="6">
    <location>
        <begin position="1"/>
        <end position="23"/>
    </location>
</feature>
<evidence type="ECO:0000313" key="8">
    <source>
        <dbReference type="EMBL" id="MDO7848910.1"/>
    </source>
</evidence>
<dbReference type="Pfam" id="PF00877">
    <property type="entry name" value="NLPC_P60"/>
    <property type="match status" value="1"/>
</dbReference>
<evidence type="ECO:0000256" key="6">
    <source>
        <dbReference type="SAM" id="SignalP"/>
    </source>
</evidence>
<protein>
    <submittedName>
        <fullName evidence="8">NlpC/P60 family protein</fullName>
    </submittedName>
</protein>
<dbReference type="PANTHER" id="PTHR47360">
    <property type="entry name" value="MUREIN DD-ENDOPEPTIDASE MEPS/MUREIN LD-CARBOXYPEPTIDASE"/>
    <property type="match status" value="1"/>
</dbReference>
<dbReference type="Gene3D" id="3.90.1720.10">
    <property type="entry name" value="endopeptidase domain like (from Nostoc punctiforme)"/>
    <property type="match status" value="1"/>
</dbReference>
<comment type="similarity">
    <text evidence="1">Belongs to the peptidase C40 family.</text>
</comment>
<comment type="caution">
    <text evidence="8">The sequence shown here is derived from an EMBL/GenBank/DDBJ whole genome shotgun (WGS) entry which is preliminary data.</text>
</comment>
<accession>A0ABT9AGB6</accession>
<evidence type="ECO:0000256" key="2">
    <source>
        <dbReference type="ARBA" id="ARBA00022670"/>
    </source>
</evidence>
<keyword evidence="4" id="KW-0378">Hydrolase</keyword>
<feature type="chain" id="PRO_5047138901" evidence="6">
    <location>
        <begin position="24"/>
        <end position="242"/>
    </location>
</feature>
<dbReference type="InterPro" id="IPR052062">
    <property type="entry name" value="Murein_DD/LD_carboxypeptidase"/>
</dbReference>
<feature type="domain" description="NlpC/P60" evidence="7">
    <location>
        <begin position="101"/>
        <end position="223"/>
    </location>
</feature>
<dbReference type="RefSeq" id="WP_305013576.1">
    <property type="nucleotide sequence ID" value="NZ_JAUQSX010000013.1"/>
</dbReference>
<evidence type="ECO:0000256" key="5">
    <source>
        <dbReference type="ARBA" id="ARBA00022807"/>
    </source>
</evidence>
<keyword evidence="9" id="KW-1185">Reference proteome</keyword>
<dbReference type="InterPro" id="IPR038765">
    <property type="entry name" value="Papain-like_cys_pep_sf"/>
</dbReference>
<name>A0ABT9AGB6_9BACT</name>
<evidence type="ECO:0000259" key="7">
    <source>
        <dbReference type="PROSITE" id="PS51935"/>
    </source>
</evidence>
<proteinExistence type="inferred from homology"/>
<dbReference type="PROSITE" id="PS51935">
    <property type="entry name" value="NLPC_P60"/>
    <property type="match status" value="1"/>
</dbReference>
<dbReference type="SUPFAM" id="SSF54001">
    <property type="entry name" value="Cysteine proteinases"/>
    <property type="match status" value="1"/>
</dbReference>
<dbReference type="PANTHER" id="PTHR47360:SF1">
    <property type="entry name" value="ENDOPEPTIDASE NLPC-RELATED"/>
    <property type="match status" value="1"/>
</dbReference>
<evidence type="ECO:0000256" key="1">
    <source>
        <dbReference type="ARBA" id="ARBA00007074"/>
    </source>
</evidence>
<keyword evidence="3 6" id="KW-0732">Signal</keyword>
<dbReference type="Proteomes" id="UP001167796">
    <property type="component" value="Unassembled WGS sequence"/>
</dbReference>
<evidence type="ECO:0000313" key="9">
    <source>
        <dbReference type="Proteomes" id="UP001167796"/>
    </source>
</evidence>
<gene>
    <name evidence="8" type="ORF">Q5H92_21270</name>
</gene>
<dbReference type="InterPro" id="IPR000064">
    <property type="entry name" value="NLP_P60_dom"/>
</dbReference>
<keyword evidence="5" id="KW-0788">Thiol protease</keyword>
<evidence type="ECO:0000256" key="3">
    <source>
        <dbReference type="ARBA" id="ARBA00022729"/>
    </source>
</evidence>
<dbReference type="EMBL" id="JAUQSX010000013">
    <property type="protein sequence ID" value="MDO7848910.1"/>
    <property type="molecule type" value="Genomic_DNA"/>
</dbReference>